<evidence type="ECO:0000256" key="6">
    <source>
        <dbReference type="ARBA" id="ARBA00023284"/>
    </source>
</evidence>
<keyword evidence="3" id="KW-0285">Flavoprotein</keyword>
<dbReference type="PANTHER" id="PTHR43429">
    <property type="entry name" value="PYRIDINE NUCLEOTIDE-DISULFIDE OXIDOREDUCTASE DOMAIN-CONTAINING"/>
    <property type="match status" value="1"/>
</dbReference>
<evidence type="ECO:0000256" key="4">
    <source>
        <dbReference type="ARBA" id="ARBA00022827"/>
    </source>
</evidence>
<dbReference type="PATRIC" id="fig|1685127.3.peg.147"/>
<dbReference type="Pfam" id="PF02852">
    <property type="entry name" value="Pyr_redox_dim"/>
    <property type="match status" value="1"/>
</dbReference>
<comment type="similarity">
    <text evidence="2">Belongs to the class-III pyridine nucleotide-disulfide oxidoreductase family.</text>
</comment>
<evidence type="ECO:0000313" key="10">
    <source>
        <dbReference type="Proteomes" id="UP000037210"/>
    </source>
</evidence>
<dbReference type="PRINTS" id="PR00368">
    <property type="entry name" value="FADPNR"/>
</dbReference>
<organism evidence="9 10">
    <name type="scientific">miscellaneous Crenarchaeota group-15 archaeon DG-45</name>
    <dbReference type="NCBI Taxonomy" id="1685127"/>
    <lineage>
        <taxon>Archaea</taxon>
        <taxon>Candidatus Bathyarchaeota</taxon>
        <taxon>MCG-15</taxon>
    </lineage>
</organism>
<dbReference type="PRINTS" id="PR00411">
    <property type="entry name" value="PNDRDTASEI"/>
</dbReference>
<keyword evidence="5" id="KW-0560">Oxidoreductase</keyword>
<dbReference type="InterPro" id="IPR023753">
    <property type="entry name" value="FAD/NAD-binding_dom"/>
</dbReference>
<dbReference type="InterPro" id="IPR016156">
    <property type="entry name" value="FAD/NAD-linked_Rdtase_dimer_sf"/>
</dbReference>
<dbReference type="SUPFAM" id="SSF55424">
    <property type="entry name" value="FAD/NAD-linked reductases, dimerisation (C-terminal) domain"/>
    <property type="match status" value="1"/>
</dbReference>
<dbReference type="InterPro" id="IPR036188">
    <property type="entry name" value="FAD/NAD-bd_sf"/>
</dbReference>
<evidence type="ECO:0000259" key="7">
    <source>
        <dbReference type="Pfam" id="PF02852"/>
    </source>
</evidence>
<dbReference type="PANTHER" id="PTHR43429:SF1">
    <property type="entry name" value="NAD(P)H SULFUR OXIDOREDUCTASE (COA-DEPENDENT)"/>
    <property type="match status" value="1"/>
</dbReference>
<evidence type="ECO:0000256" key="1">
    <source>
        <dbReference type="ARBA" id="ARBA00001974"/>
    </source>
</evidence>
<accession>A0A0M0BS50</accession>
<reference evidence="9 10" key="1">
    <citation type="submission" date="2015-06" db="EMBL/GenBank/DDBJ databases">
        <title>New insights into the roles of widespread benthic archaea in carbon and nitrogen cycling.</title>
        <authorList>
            <person name="Lazar C.S."/>
            <person name="Baker B.J."/>
            <person name="Seitz K.W."/>
            <person name="Hyde A.S."/>
            <person name="Dick G.J."/>
            <person name="Hinrichs K.-U."/>
            <person name="Teske A.P."/>
        </authorList>
    </citation>
    <scope>NUCLEOTIDE SEQUENCE [LARGE SCALE GENOMIC DNA]</scope>
    <source>
        <strain evidence="9">DG-45</strain>
    </source>
</reference>
<sequence length="460" mass="48942">MSSRGVSGASSRRIVIIGLGTGGLYASRAATRVDRRAEVTLIERRDYDMFSPCGLPYAIEGKVESFEDLKHTVPTTRNIRKLLRHEALSIDTEGKRVEVKNLESGEVLWLDYDSLIIATGSSPILLPVPGAEEFIGRGIHFVTNPENARELKEAALRSKAAVMVGGGAIGLEIALALKRLGVEVYVTKRTPPPLPRNLDPDMGEIITAYLESQGLHILFGKGIDNINGGDRVESVVIAGETIPADLVVMAVGVRPESKIAEKSGIATGRGGIVVDERMRTSAEDVYAIGDCAATFSGIDGEEVSPNLATTAFHHAAVAGVNAAGGEAAYDGSLGTFVSFMGELEVACTGYNSSTAEERGFKVVTGRANMTVKPRWMPDAREISVKLVVDAETGRILGGQAIGEEGAACRINVVALAIKRRATLEEFTSIELAYCPAVSDLYDPLLVAADAALRRFKRTAG</sequence>
<keyword evidence="6" id="KW-0676">Redox-active center</keyword>
<dbReference type="Gene3D" id="3.50.50.60">
    <property type="entry name" value="FAD/NAD(P)-binding domain"/>
    <property type="match status" value="2"/>
</dbReference>
<evidence type="ECO:0000256" key="5">
    <source>
        <dbReference type="ARBA" id="ARBA00023002"/>
    </source>
</evidence>
<gene>
    <name evidence="9" type="ORF">AC482_00850</name>
</gene>
<dbReference type="EMBL" id="LFWZ01000005">
    <property type="protein sequence ID" value="KON31417.1"/>
    <property type="molecule type" value="Genomic_DNA"/>
</dbReference>
<dbReference type="Proteomes" id="UP000037210">
    <property type="component" value="Unassembled WGS sequence"/>
</dbReference>
<name>A0A0M0BS50_9ARCH</name>
<dbReference type="AlphaFoldDB" id="A0A0M0BS50"/>
<comment type="caution">
    <text evidence="9">The sequence shown here is derived from an EMBL/GenBank/DDBJ whole genome shotgun (WGS) entry which is preliminary data.</text>
</comment>
<proteinExistence type="inferred from homology"/>
<evidence type="ECO:0000259" key="8">
    <source>
        <dbReference type="Pfam" id="PF07992"/>
    </source>
</evidence>
<feature type="domain" description="FAD/NAD(P)-binding" evidence="8">
    <location>
        <begin position="13"/>
        <end position="315"/>
    </location>
</feature>
<dbReference type="SUPFAM" id="SSF51905">
    <property type="entry name" value="FAD/NAD(P)-binding domain"/>
    <property type="match status" value="1"/>
</dbReference>
<dbReference type="Pfam" id="PF07992">
    <property type="entry name" value="Pyr_redox_2"/>
    <property type="match status" value="1"/>
</dbReference>
<evidence type="ECO:0008006" key="11">
    <source>
        <dbReference type="Google" id="ProtNLM"/>
    </source>
</evidence>
<feature type="domain" description="Pyridine nucleotide-disulphide oxidoreductase dimerisation" evidence="7">
    <location>
        <begin position="342"/>
        <end position="438"/>
    </location>
</feature>
<evidence type="ECO:0000313" key="9">
    <source>
        <dbReference type="EMBL" id="KON31417.1"/>
    </source>
</evidence>
<dbReference type="InterPro" id="IPR050260">
    <property type="entry name" value="FAD-bd_OxRdtase"/>
</dbReference>
<comment type="cofactor">
    <cofactor evidence="1">
        <name>FAD</name>
        <dbReference type="ChEBI" id="CHEBI:57692"/>
    </cofactor>
</comment>
<evidence type="ECO:0000256" key="2">
    <source>
        <dbReference type="ARBA" id="ARBA00009130"/>
    </source>
</evidence>
<protein>
    <recommendedName>
        <fullName evidence="11">Pyridine nucleotide-disulfide oxidoreductase</fullName>
    </recommendedName>
</protein>
<keyword evidence="4" id="KW-0274">FAD</keyword>
<dbReference type="InterPro" id="IPR004099">
    <property type="entry name" value="Pyr_nucl-diS_OxRdtase_dimer"/>
</dbReference>
<dbReference type="GO" id="GO:0016491">
    <property type="term" value="F:oxidoreductase activity"/>
    <property type="evidence" value="ECO:0007669"/>
    <property type="project" value="UniProtKB-KW"/>
</dbReference>
<evidence type="ECO:0000256" key="3">
    <source>
        <dbReference type="ARBA" id="ARBA00022630"/>
    </source>
</evidence>